<dbReference type="InterPro" id="IPR007401">
    <property type="entry name" value="DUF454"/>
</dbReference>
<feature type="transmembrane region" description="Helical" evidence="1">
    <location>
        <begin position="12"/>
        <end position="32"/>
    </location>
</feature>
<dbReference type="AlphaFoldDB" id="A0A3B7MMA2"/>
<proteinExistence type="predicted"/>
<evidence type="ECO:0000256" key="1">
    <source>
        <dbReference type="SAM" id="Phobius"/>
    </source>
</evidence>
<dbReference type="RefSeq" id="WP_181494773.1">
    <property type="nucleotide sequence ID" value="NZ_CP032152.1"/>
</dbReference>
<accession>A0A3B7MMA2</accession>
<dbReference type="Pfam" id="PF04304">
    <property type="entry name" value="DUF454"/>
    <property type="match status" value="1"/>
</dbReference>
<evidence type="ECO:0000313" key="3">
    <source>
        <dbReference type="Proteomes" id="UP000261812"/>
    </source>
</evidence>
<dbReference type="Proteomes" id="UP000261812">
    <property type="component" value="Chromosome"/>
</dbReference>
<evidence type="ECO:0000313" key="2">
    <source>
        <dbReference type="EMBL" id="AXY68236.1"/>
    </source>
</evidence>
<keyword evidence="1" id="KW-0472">Membrane</keyword>
<gene>
    <name evidence="2" type="ORF">D3A95_09435</name>
</gene>
<keyword evidence="1" id="KW-0812">Transmembrane</keyword>
<protein>
    <submittedName>
        <fullName evidence="2">DUF454 family protein</fullName>
    </submittedName>
</protein>
<keyword evidence="3" id="KW-1185">Reference proteome</keyword>
<organism evidence="2 3">
    <name type="scientific">Thermosynechococcus sichuanensis E542</name>
    <dbReference type="NCBI Taxonomy" id="2016101"/>
    <lineage>
        <taxon>Bacteria</taxon>
        <taxon>Bacillati</taxon>
        <taxon>Cyanobacteriota</taxon>
        <taxon>Cyanophyceae</taxon>
        <taxon>Acaryochloridales</taxon>
        <taxon>Thermosynechococcaceae</taxon>
        <taxon>Thermosynechococcus</taxon>
        <taxon>Thermosynechococcus sichuanensis</taxon>
    </lineage>
</organism>
<name>A0A3B7MMA2_9CYAN</name>
<dbReference type="EMBL" id="CP032152">
    <property type="protein sequence ID" value="AXY68236.1"/>
    <property type="molecule type" value="Genomic_DNA"/>
</dbReference>
<dbReference type="KEGG" id="tsq:D3A95_09435"/>
<reference evidence="3" key="1">
    <citation type="submission" date="2018-09" db="EMBL/GenBank/DDBJ databases">
        <title>Complete genome sequence of thermophilic cyanobacteria strain Thermosynechococcus elongatus PKUAC-SCTE542.</title>
        <authorList>
            <person name="Liang Y."/>
            <person name="Tang J."/>
            <person name="Daroch M."/>
        </authorList>
    </citation>
    <scope>NUCLEOTIDE SEQUENCE [LARGE SCALE GENOMIC DNA]</scope>
    <source>
        <strain evidence="3">E542</strain>
    </source>
</reference>
<keyword evidence="1" id="KW-1133">Transmembrane helix</keyword>
<sequence length="65" mass="6696">MPVTKSIRNTARMVLGVIFGIIGVLGFILPLVPGTPFLLIAAACFNSIEPEETASAQGNESPPGA</sequence>